<organism evidence="2 3">
    <name type="scientific">Popillia japonica</name>
    <name type="common">Japanese beetle</name>
    <dbReference type="NCBI Taxonomy" id="7064"/>
    <lineage>
        <taxon>Eukaryota</taxon>
        <taxon>Metazoa</taxon>
        <taxon>Ecdysozoa</taxon>
        <taxon>Arthropoda</taxon>
        <taxon>Hexapoda</taxon>
        <taxon>Insecta</taxon>
        <taxon>Pterygota</taxon>
        <taxon>Neoptera</taxon>
        <taxon>Endopterygota</taxon>
        <taxon>Coleoptera</taxon>
        <taxon>Polyphaga</taxon>
        <taxon>Scarabaeiformia</taxon>
        <taxon>Scarabaeidae</taxon>
        <taxon>Rutelinae</taxon>
        <taxon>Popillia</taxon>
    </lineage>
</organism>
<feature type="region of interest" description="Disordered" evidence="1">
    <location>
        <begin position="1"/>
        <end position="25"/>
    </location>
</feature>
<evidence type="ECO:0000313" key="3">
    <source>
        <dbReference type="Proteomes" id="UP001458880"/>
    </source>
</evidence>
<dbReference type="Proteomes" id="UP001458880">
    <property type="component" value="Unassembled WGS sequence"/>
</dbReference>
<gene>
    <name evidence="2" type="ORF">QE152_g18093</name>
</gene>
<keyword evidence="3" id="KW-1185">Reference proteome</keyword>
<dbReference type="AlphaFoldDB" id="A0AAW1L3M3"/>
<dbReference type="EMBL" id="JASPKY010000171">
    <property type="protein sequence ID" value="KAK9728339.1"/>
    <property type="molecule type" value="Genomic_DNA"/>
</dbReference>
<name>A0AAW1L3M3_POPJA</name>
<comment type="caution">
    <text evidence="2">The sequence shown here is derived from an EMBL/GenBank/DDBJ whole genome shotgun (WGS) entry which is preliminary data.</text>
</comment>
<sequence>MAPFSRVEYDQPSSIDTRKQLTRPAQATGVHAHTLRYIVHCHSKELIFDLAPVVCAGSENCTGLFPHTLWSTYTGKELIFDLAPVVCAGSENCTGLFPHTLWSTYTGGLAQVDLSAGP</sequence>
<accession>A0AAW1L3M3</accession>
<protein>
    <submittedName>
        <fullName evidence="2">Uncharacterized protein</fullName>
    </submittedName>
</protein>
<evidence type="ECO:0000313" key="2">
    <source>
        <dbReference type="EMBL" id="KAK9728339.1"/>
    </source>
</evidence>
<reference evidence="2 3" key="1">
    <citation type="journal article" date="2024" name="BMC Genomics">
        <title>De novo assembly and annotation of Popillia japonica's genome with initial clues to its potential as an invasive pest.</title>
        <authorList>
            <person name="Cucini C."/>
            <person name="Boschi S."/>
            <person name="Funari R."/>
            <person name="Cardaioli E."/>
            <person name="Iannotti N."/>
            <person name="Marturano G."/>
            <person name="Paoli F."/>
            <person name="Bruttini M."/>
            <person name="Carapelli A."/>
            <person name="Frati F."/>
            <person name="Nardi F."/>
        </authorList>
    </citation>
    <scope>NUCLEOTIDE SEQUENCE [LARGE SCALE GENOMIC DNA]</scope>
    <source>
        <strain evidence="2">DMR45628</strain>
    </source>
</reference>
<proteinExistence type="predicted"/>
<evidence type="ECO:0000256" key="1">
    <source>
        <dbReference type="SAM" id="MobiDB-lite"/>
    </source>
</evidence>